<evidence type="ECO:0000313" key="3">
    <source>
        <dbReference type="Proteomes" id="UP000437748"/>
    </source>
</evidence>
<dbReference type="RefSeq" id="WP_153421155.1">
    <property type="nucleotide sequence ID" value="NZ_WFLM01000004.1"/>
</dbReference>
<evidence type="ECO:0000256" key="1">
    <source>
        <dbReference type="SAM" id="MobiDB-lite"/>
    </source>
</evidence>
<accession>A0A6N6VST9</accession>
<evidence type="ECO:0000313" key="2">
    <source>
        <dbReference type="EMBL" id="KAB8038078.1"/>
    </source>
</evidence>
<proteinExistence type="predicted"/>
<dbReference type="Proteomes" id="UP000437748">
    <property type="component" value="Unassembled WGS sequence"/>
</dbReference>
<keyword evidence="3" id="KW-1185">Reference proteome</keyword>
<protein>
    <submittedName>
        <fullName evidence="2">Uncharacterized protein</fullName>
    </submittedName>
</protein>
<sequence>MSTNLSYISNEGFIRLEKVYSLLNKEGLISKSNLKSINNENFATFFGITEELNYPLWGFCLYKRNIMDGFDQLNRKKDILLQDVIEKCHLENTKGDFNAIFKDCAREIEQYLNKRNHWYLKISKDRLLFLDKLFLIIETLSDFKDDEEKVILFSKLVKALYDIQAYGIWSGHDWGQTSINHVLKKVCDDLSLATVSLVVKLKTQMSSINLENLNEKLLHLIGTFKSVLNNSILPKNNKGNLLCGKIENLRNNRKNFNIIRLFKRVVEERNKKVIFFRLELRNYHDKNVESIYFDTELIPIKNVKDSQVILDEQNKYIDYISALVVNYFKSLMWFLNHAQYLKNISDYAFDKAIQGKVNNDFIEENLVRKKSNSLLQLKSPKISMNPFGSCESLDSIQDDSKSLLKSSSLSLSPSLSSISSNKSLSVRLLQIEANSSPEPKTPPKTKGTKKSESCLKKFKNLKESFNKDCHEKEQMNEVKLENTSITKAVANPKLEEINEELCTEAICYSDFYNNEFNSDFKNELEKVNLEKIEDFSHWSKDLSYFKNITLNQSIYIGNQNKTDINILNTSIKDLLKEIELFKESLKKTNSKAIARFHFIPLKDDSENKILYFSWTKNCYREMNDEGAIKYIWNALCDSVALKADIKEMIYKL</sequence>
<feature type="region of interest" description="Disordered" evidence="1">
    <location>
        <begin position="432"/>
        <end position="452"/>
    </location>
</feature>
<comment type="caution">
    <text evidence="2">The sequence shown here is derived from an EMBL/GenBank/DDBJ whole genome shotgun (WGS) entry which is preliminary data.</text>
</comment>
<name>A0A6N6VST9_9BACT</name>
<dbReference type="AlphaFoldDB" id="A0A6N6VST9"/>
<reference evidence="2 3" key="1">
    <citation type="submission" date="2019-10" db="EMBL/GenBank/DDBJ databases">
        <title>New species of Slilvanegrellaceae.</title>
        <authorList>
            <person name="Pitt A."/>
            <person name="Hahn M.W."/>
        </authorList>
    </citation>
    <scope>NUCLEOTIDE SEQUENCE [LARGE SCALE GENOMIC DNA]</scope>
    <source>
        <strain evidence="2 3">SP-Ram-0.45-NSY-1</strain>
    </source>
</reference>
<organism evidence="2 3">
    <name type="scientific">Silvanigrella paludirubra</name>
    <dbReference type="NCBI Taxonomy" id="2499159"/>
    <lineage>
        <taxon>Bacteria</taxon>
        <taxon>Pseudomonadati</taxon>
        <taxon>Bdellovibrionota</taxon>
        <taxon>Oligoflexia</taxon>
        <taxon>Silvanigrellales</taxon>
        <taxon>Silvanigrellaceae</taxon>
        <taxon>Silvanigrella</taxon>
    </lineage>
</organism>
<gene>
    <name evidence="2" type="ORF">GCL60_12965</name>
</gene>
<dbReference type="EMBL" id="WFLM01000004">
    <property type="protein sequence ID" value="KAB8038078.1"/>
    <property type="molecule type" value="Genomic_DNA"/>
</dbReference>